<dbReference type="SMART" id="SM00060">
    <property type="entry name" value="FN3"/>
    <property type="match status" value="2"/>
</dbReference>
<keyword evidence="4" id="KW-0677">Repeat</keyword>
<dbReference type="CDD" id="cd00063">
    <property type="entry name" value="FN3"/>
    <property type="match status" value="1"/>
</dbReference>
<dbReference type="FunFam" id="2.60.40.10:FF:000425">
    <property type="entry name" value="Myosin light chain kinase"/>
    <property type="match status" value="1"/>
</dbReference>
<dbReference type="Gene3D" id="2.60.40.10">
    <property type="entry name" value="Immunoglobulins"/>
    <property type="match status" value="6"/>
</dbReference>
<proteinExistence type="inferred from homology"/>
<feature type="region of interest" description="Disordered" evidence="7">
    <location>
        <begin position="959"/>
        <end position="1026"/>
    </location>
</feature>
<feature type="region of interest" description="Disordered" evidence="7">
    <location>
        <begin position="1077"/>
        <end position="1103"/>
    </location>
</feature>
<evidence type="ECO:0000313" key="12">
    <source>
        <dbReference type="Proteomes" id="UP000835052"/>
    </source>
</evidence>
<evidence type="ECO:0000256" key="5">
    <source>
        <dbReference type="ARBA" id="ARBA00023157"/>
    </source>
</evidence>
<feature type="region of interest" description="Disordered" evidence="7">
    <location>
        <begin position="1267"/>
        <end position="1369"/>
    </location>
</feature>
<evidence type="ECO:0000259" key="9">
    <source>
        <dbReference type="PROSITE" id="PS50835"/>
    </source>
</evidence>
<keyword evidence="6" id="KW-0393">Immunoglobulin domain</keyword>
<dbReference type="InterPro" id="IPR007110">
    <property type="entry name" value="Ig-like_dom"/>
</dbReference>
<dbReference type="PROSITE" id="PS50835">
    <property type="entry name" value="IG_LIKE"/>
    <property type="match status" value="5"/>
</dbReference>
<evidence type="ECO:0000256" key="6">
    <source>
        <dbReference type="ARBA" id="ARBA00023319"/>
    </source>
</evidence>
<feature type="region of interest" description="Disordered" evidence="7">
    <location>
        <begin position="2076"/>
        <end position="2103"/>
    </location>
</feature>
<organism evidence="11 12">
    <name type="scientific">Caenorhabditis auriculariae</name>
    <dbReference type="NCBI Taxonomy" id="2777116"/>
    <lineage>
        <taxon>Eukaryota</taxon>
        <taxon>Metazoa</taxon>
        <taxon>Ecdysozoa</taxon>
        <taxon>Nematoda</taxon>
        <taxon>Chromadorea</taxon>
        <taxon>Rhabditida</taxon>
        <taxon>Rhabditina</taxon>
        <taxon>Rhabditomorpha</taxon>
        <taxon>Rhabditoidea</taxon>
        <taxon>Rhabditidae</taxon>
        <taxon>Peloderinae</taxon>
        <taxon>Caenorhabditis</taxon>
    </lineage>
</organism>
<dbReference type="GO" id="GO:0019899">
    <property type="term" value="F:enzyme binding"/>
    <property type="evidence" value="ECO:0007669"/>
    <property type="project" value="UniProtKB-ARBA"/>
</dbReference>
<dbReference type="InterPro" id="IPR013783">
    <property type="entry name" value="Ig-like_fold"/>
</dbReference>
<dbReference type="Proteomes" id="UP000835052">
    <property type="component" value="Unassembled WGS sequence"/>
</dbReference>
<evidence type="ECO:0000259" key="8">
    <source>
        <dbReference type="PROSITE" id="PS50011"/>
    </source>
</evidence>
<dbReference type="GO" id="GO:0004672">
    <property type="term" value="F:protein kinase activity"/>
    <property type="evidence" value="ECO:0007669"/>
    <property type="project" value="InterPro"/>
</dbReference>
<dbReference type="InterPro" id="IPR003599">
    <property type="entry name" value="Ig_sub"/>
</dbReference>
<keyword evidence="3" id="KW-0963">Cytoplasm</keyword>
<evidence type="ECO:0000256" key="2">
    <source>
        <dbReference type="ARBA" id="ARBA00006692"/>
    </source>
</evidence>
<dbReference type="InterPro" id="IPR036179">
    <property type="entry name" value="Ig-like_dom_sf"/>
</dbReference>
<name>A0A8S1H0P4_9PELO</name>
<feature type="compositionally biased region" description="Basic and acidic residues" evidence="7">
    <location>
        <begin position="1327"/>
        <end position="1369"/>
    </location>
</feature>
<dbReference type="GO" id="GO:0005524">
    <property type="term" value="F:ATP binding"/>
    <property type="evidence" value="ECO:0007669"/>
    <property type="project" value="InterPro"/>
</dbReference>
<dbReference type="PROSITE" id="PS50853">
    <property type="entry name" value="FN3"/>
    <property type="match status" value="1"/>
</dbReference>
<dbReference type="InterPro" id="IPR000719">
    <property type="entry name" value="Prot_kinase_dom"/>
</dbReference>
<dbReference type="InterPro" id="IPR011009">
    <property type="entry name" value="Kinase-like_dom_sf"/>
</dbReference>
<feature type="domain" description="Ig-like" evidence="9">
    <location>
        <begin position="25"/>
        <end position="117"/>
    </location>
</feature>
<comment type="caution">
    <text evidence="11">The sequence shown here is derived from an EMBL/GenBank/DDBJ whole genome shotgun (WGS) entry which is preliminary data.</text>
</comment>
<feature type="compositionally biased region" description="Basic and acidic residues" evidence="7">
    <location>
        <begin position="1077"/>
        <end position="1098"/>
    </location>
</feature>
<dbReference type="SMART" id="SM00408">
    <property type="entry name" value="IGc2"/>
    <property type="match status" value="5"/>
</dbReference>
<feature type="compositionally biased region" description="Basic and acidic residues" evidence="7">
    <location>
        <begin position="998"/>
        <end position="1026"/>
    </location>
</feature>
<feature type="region of interest" description="Disordered" evidence="7">
    <location>
        <begin position="1155"/>
        <end position="1176"/>
    </location>
</feature>
<dbReference type="SMART" id="SM00409">
    <property type="entry name" value="IG"/>
    <property type="match status" value="5"/>
</dbReference>
<feature type="domain" description="Fibronectin type-III" evidence="10">
    <location>
        <begin position="1603"/>
        <end position="1701"/>
    </location>
</feature>
<feature type="domain" description="Protein kinase" evidence="8">
    <location>
        <begin position="566"/>
        <end position="852"/>
    </location>
</feature>
<dbReference type="Pfam" id="PF00041">
    <property type="entry name" value="fn3"/>
    <property type="match status" value="1"/>
</dbReference>
<feature type="domain" description="Ig-like" evidence="9">
    <location>
        <begin position="139"/>
        <end position="228"/>
    </location>
</feature>
<dbReference type="PANTHER" id="PTHR47633:SF3">
    <property type="entry name" value="STRIATED MUSCLE PREFERENTIALLY EXPRESSED PROTEIN KINASE"/>
    <property type="match status" value="1"/>
</dbReference>
<dbReference type="Pfam" id="PF00069">
    <property type="entry name" value="Pkinase"/>
    <property type="match status" value="2"/>
</dbReference>
<dbReference type="InterPro" id="IPR013098">
    <property type="entry name" value="Ig_I-set"/>
</dbReference>
<gene>
    <name evidence="11" type="ORF">CAUJ_LOCUS5745</name>
</gene>
<feature type="domain" description="Protein kinase" evidence="8">
    <location>
        <begin position="1764"/>
        <end position="2014"/>
    </location>
</feature>
<evidence type="ECO:0000256" key="4">
    <source>
        <dbReference type="ARBA" id="ARBA00022737"/>
    </source>
</evidence>
<evidence type="ECO:0000256" key="3">
    <source>
        <dbReference type="ARBA" id="ARBA00022490"/>
    </source>
</evidence>
<dbReference type="Gene3D" id="1.10.510.10">
    <property type="entry name" value="Transferase(Phosphotransferase) domain 1"/>
    <property type="match status" value="2"/>
</dbReference>
<feature type="domain" description="Ig-like" evidence="9">
    <location>
        <begin position="481"/>
        <end position="570"/>
    </location>
</feature>
<dbReference type="SUPFAM" id="SSF48726">
    <property type="entry name" value="Immunoglobulin"/>
    <property type="match status" value="5"/>
</dbReference>
<dbReference type="PROSITE" id="PS50011">
    <property type="entry name" value="PROTEIN_KINASE_DOM"/>
    <property type="match status" value="2"/>
</dbReference>
<protein>
    <submittedName>
        <fullName evidence="11">Uncharacterized protein</fullName>
    </submittedName>
</protein>
<reference evidence="11" key="1">
    <citation type="submission" date="2020-10" db="EMBL/GenBank/DDBJ databases">
        <authorList>
            <person name="Kikuchi T."/>
        </authorList>
    </citation>
    <scope>NUCLEOTIDE SEQUENCE</scope>
    <source>
        <strain evidence="11">NKZ352</strain>
    </source>
</reference>
<keyword evidence="12" id="KW-1185">Reference proteome</keyword>
<dbReference type="GO" id="GO:0031672">
    <property type="term" value="C:A band"/>
    <property type="evidence" value="ECO:0007669"/>
    <property type="project" value="UniProtKB-SubCell"/>
</dbReference>
<feature type="domain" description="Ig-like" evidence="9">
    <location>
        <begin position="1508"/>
        <end position="1597"/>
    </location>
</feature>
<dbReference type="InterPro" id="IPR036116">
    <property type="entry name" value="FN3_sf"/>
</dbReference>
<dbReference type="FunFam" id="2.60.40.10:FF:000080">
    <property type="entry name" value="Myosin light chain kinase, smooth muscle"/>
    <property type="match status" value="1"/>
</dbReference>
<feature type="region of interest" description="Disordered" evidence="7">
    <location>
        <begin position="1051"/>
        <end position="1070"/>
    </location>
</feature>
<dbReference type="InterPro" id="IPR003961">
    <property type="entry name" value="FN3_dom"/>
</dbReference>
<feature type="compositionally biased region" description="Basic and acidic residues" evidence="7">
    <location>
        <begin position="961"/>
        <end position="987"/>
    </location>
</feature>
<evidence type="ECO:0000256" key="7">
    <source>
        <dbReference type="SAM" id="MobiDB-lite"/>
    </source>
</evidence>
<feature type="region of interest" description="Disordered" evidence="7">
    <location>
        <begin position="1"/>
        <end position="24"/>
    </location>
</feature>
<dbReference type="GO" id="GO:0040017">
    <property type="term" value="P:positive regulation of locomotion"/>
    <property type="evidence" value="ECO:0007669"/>
    <property type="project" value="UniProtKB-ARBA"/>
</dbReference>
<dbReference type="PANTHER" id="PTHR47633">
    <property type="entry name" value="IMMUNOGLOBULIN"/>
    <property type="match status" value="1"/>
</dbReference>
<evidence type="ECO:0000313" key="11">
    <source>
        <dbReference type="EMBL" id="CAD6189826.1"/>
    </source>
</evidence>
<feature type="domain" description="Ig-like" evidence="9">
    <location>
        <begin position="387"/>
        <end position="476"/>
    </location>
</feature>
<accession>A0A8S1H0P4</accession>
<sequence>MARDRSKATKPGDEDKNKEPEECKPRIRRGLYNMSIHEGSVVEMIVCATGVPTPTVKWYKDGQEIISDGPDGKRVIFTDERGIHHLVIVNSAPEDEGEYSLEATNKLGSAKTEGSLNVIRPRHAGLGGDNDRGGMPFPPGFVRQLKNKHVFNHMPTIFDCLVVGHPAPDVEWFHNGKKIVPGGRIKIQSCGGGSHALIILDTTMDDAGEYVAVAKNSHGTASSSAVLDVTVPFLDNIKFNGEIDVTPYLTEEYGFKKLNYASLPTPPDRGPFIKEVTGHYLTLSWIPTKRAPPRYPQVTYVIEIRELPEKEWTLLDYNIPEPVCKPKNIYGISDPSPASPPSRLMAPPQPVFDKRTNKVIPLLDPYAERALDLRHAEQYACAPWFAPGVTEKRYCAENDTLTIILNVSGYPDPDIKWKFRGWDIDTTSPTSKCKVYTYGGTETTLTITGFSKDNVGQYQCVATNEYGDAQQNIMVDIATRPNFIQPLVNKTFSSAHPMRLDVRVEGQPFPELKWMKEWRPIVESSRVKFVQDGPYLCSLIVNDPMWRDSGIYSCVAINDAGQATSSCTVTVEADGDYNDVEIPRRRVPIESRRVKELYEISENEEKKAASGAPFTVTERSTGKEFLAQLKPIDEALKRAVDMHNSLDHIGVVQFHQVVRDQQLALVVFEDANSTIDGLSSLAHPGVEISDPKGQDREKLVRIFVRQLLLALKHMHDNRIAHLDLRPESILLNDNRLKLADFGQSRRLLRGLITGEIKGSPEFVSPEIVRGYPLTLATDMWSTGTLTYVLLTGISPFHGDNDAETLANVDSSRFNDAPLQQFSWDAMDFVKKLLQEIPAHRLTVDEALQHPWINDESLKNEPLAADCLREFKYQHKWLERRVFVQQTPSEQILEAVLAPSIALAQEQAKRRDNAVRPAEIYDYLRIKPRAPAPVEQVPQPRKEHPPFIDEFGQVIDPAAFDGRYEPDHYDPRFDPRRLPPEVRQDPRGHPGQRQPQRIPVDEYGRPLRPEDVGRAVNDPSRRPVSLDDARFAPDRFECPADYRKPLQHGPIPIDQFGHPIRQGPPQPQVDPMAEKRKLIPQDKGETPSRAKREPPKEPLVEQEDLPRVPLRMIRGERREIEEEIANRILSDISEEGSIAGSLASLEDFEIKELPRSGSATPIPIHESEPSTPTLTPENTVVEGVAPEEKKKSQPQQRPGQIIPAKVTYPDAVLAGLPAEDRKVLEQAENDPSIPVGAPLFLEGLHGADLTVDTKEGSHGFIKVISPALTLSPSPKSPRRSTPGTKSPVLLSPGREHSMEVLIATKRGKPGFLPPGEEAPELDDEDAHMDDRKKKLKPLRHDGDDDFKDQKDKLERDKNRRPVDLNDLDKYRPSNFYKEDLDLQHPGYDVDDSPWDSHYQIGPDTYLMAARGASFNSRVRDYRRELFGDGAPTVRQGFLGYRNRDITVRERRRYTDILRESQEGLQPKSNEHATALNKAPSSSAIERIKADIEKVAPSATKRNTDGTFAPIFVSRLRDVYLNQGRPAIFECSIAGSPAPKVQWSIHGKVLQDGENVKIEQDHNIARLTIKSPAAFDLGEYVCSASNEYGSDKTTCRLISGETPSRPGRPECKLSSDTELFIHWEAPEGPTYLEGITYRLEYRHAGPDDHGAPWVLINDNIDDEAVVVKHLHPLGIYQFRVTAKNGFGLGLPSLSSRIVQTHGKGTPKLQIGVLRGEIRLNVVSLPHKSSNQLEGISEESEEESVRTMDVDVPSDLSLQTVEPTTRFQIAGLLFKGRFSVIREAVDSQTEAGAHCVAKIRHPADQAIKEFETLRDSQHENVQRLIAAYNSGGFLYLMCERLYEDVFSRFVFNDYYTEEQIAITIRQVTAALHFLHFRGIAHLDVNPHNIMFQSKRNWIAKLVDFGSAQKVDGSVKPKEFDVKWAAPEMHVSETPVTVQSDVWGMGVVTFCLLGGFHPFTSEYDREDEVKDNVINVKCDPNLIPVNASQESLSFVTWALKKSPVRRMRTDEALSHKFLSSDPSMVRRREAIKYASSRLRKMAAMTRQHQIGRPVSNELENRFGAKRTCWDQSIQFDDARPMTDGVRSTARPAGQYQSTVSLPPVNTT</sequence>
<feature type="compositionally biased region" description="Polar residues" evidence="7">
    <location>
        <begin position="2090"/>
        <end position="2103"/>
    </location>
</feature>
<dbReference type="FunFam" id="2.60.40.10:FF:000107">
    <property type="entry name" value="Myosin, light chain kinase a"/>
    <property type="match status" value="1"/>
</dbReference>
<feature type="compositionally biased region" description="Acidic residues" evidence="7">
    <location>
        <begin position="1316"/>
        <end position="1326"/>
    </location>
</feature>
<comment type="subcellular location">
    <subcellularLocation>
        <location evidence="1">Cytoplasm</location>
        <location evidence="1">Myofibril</location>
        <location evidence="1">Sarcomere</location>
        <location evidence="1">A band</location>
    </subcellularLocation>
</comment>
<dbReference type="FunFam" id="2.60.40.10:FF:001223">
    <property type="entry name" value="Sidekick cell adhesion molecule 1"/>
    <property type="match status" value="1"/>
</dbReference>
<dbReference type="SUPFAM" id="SSF49265">
    <property type="entry name" value="Fibronectin type III"/>
    <property type="match status" value="2"/>
</dbReference>
<evidence type="ECO:0000256" key="1">
    <source>
        <dbReference type="ARBA" id="ARBA00004161"/>
    </source>
</evidence>
<dbReference type="EMBL" id="CAJGYM010000012">
    <property type="protein sequence ID" value="CAD6189826.1"/>
    <property type="molecule type" value="Genomic_DNA"/>
</dbReference>
<dbReference type="GO" id="GO:0045989">
    <property type="term" value="P:positive regulation of striated muscle contraction"/>
    <property type="evidence" value="ECO:0007669"/>
    <property type="project" value="UniProtKB-ARBA"/>
</dbReference>
<evidence type="ECO:0000259" key="10">
    <source>
        <dbReference type="PROSITE" id="PS50853"/>
    </source>
</evidence>
<dbReference type="OrthoDB" id="2570713at2759"/>
<dbReference type="InterPro" id="IPR003598">
    <property type="entry name" value="Ig_sub2"/>
</dbReference>
<keyword evidence="5" id="KW-1015">Disulfide bond</keyword>
<dbReference type="GO" id="GO:0060298">
    <property type="term" value="P:positive regulation of sarcomere organization"/>
    <property type="evidence" value="ECO:0007669"/>
    <property type="project" value="UniProtKB-ARBA"/>
</dbReference>
<dbReference type="Pfam" id="PF07679">
    <property type="entry name" value="I-set"/>
    <property type="match status" value="5"/>
</dbReference>
<comment type="similarity">
    <text evidence="2">Belongs to the protein kinase superfamily. CAMK Ser/Thr protein kinase family.</text>
</comment>
<dbReference type="SUPFAM" id="SSF56112">
    <property type="entry name" value="Protein kinase-like (PK-like)"/>
    <property type="match status" value="2"/>
</dbReference>